<dbReference type="GO" id="GO:0051123">
    <property type="term" value="P:RNA polymerase II preinitiation complex assembly"/>
    <property type="evidence" value="ECO:0007669"/>
    <property type="project" value="EnsemblFungi"/>
</dbReference>
<feature type="region of interest" description="Disordered" evidence="8">
    <location>
        <begin position="142"/>
        <end position="173"/>
    </location>
</feature>
<dbReference type="CDD" id="cd22931">
    <property type="entry name" value="HFD_TAF6"/>
    <property type="match status" value="1"/>
</dbReference>
<dbReference type="SUPFAM" id="SSF47113">
    <property type="entry name" value="Histone-fold"/>
    <property type="match status" value="1"/>
</dbReference>
<dbReference type="GO" id="GO:0042802">
    <property type="term" value="F:identical protein binding"/>
    <property type="evidence" value="ECO:0007669"/>
    <property type="project" value="EnsemblFungi"/>
</dbReference>
<dbReference type="GO" id="GO:0005669">
    <property type="term" value="C:transcription factor TFIID complex"/>
    <property type="evidence" value="ECO:0007669"/>
    <property type="project" value="EnsemblFungi"/>
</dbReference>
<dbReference type="GeneID" id="25037650"/>
<keyword evidence="3" id="KW-0805">Transcription regulation</keyword>
<evidence type="ECO:0000256" key="5">
    <source>
        <dbReference type="ARBA" id="ARBA00023242"/>
    </source>
</evidence>
<dbReference type="FunFam" id="1.25.40.770:FF:000001">
    <property type="entry name" value="Transcription initiation factor TFIID subunit 6"/>
    <property type="match status" value="1"/>
</dbReference>
<dbReference type="OrthoDB" id="361039at2759"/>
<evidence type="ECO:0000313" key="10">
    <source>
        <dbReference type="EMBL" id="EPY49861.1"/>
    </source>
</evidence>
<dbReference type="InterPro" id="IPR011442">
    <property type="entry name" value="TAF6_C"/>
</dbReference>
<reference evidence="10 11" key="1">
    <citation type="journal article" date="2011" name="Science">
        <title>Comparative functional genomics of the fission yeasts.</title>
        <authorList>
            <person name="Rhind N."/>
            <person name="Chen Z."/>
            <person name="Yassour M."/>
            <person name="Thompson D.A."/>
            <person name="Haas B.J."/>
            <person name="Habib N."/>
            <person name="Wapinski I."/>
            <person name="Roy S."/>
            <person name="Lin M.F."/>
            <person name="Heiman D.I."/>
            <person name="Young S.K."/>
            <person name="Furuya K."/>
            <person name="Guo Y."/>
            <person name="Pidoux A."/>
            <person name="Chen H.M."/>
            <person name="Robbertse B."/>
            <person name="Goldberg J.M."/>
            <person name="Aoki K."/>
            <person name="Bayne E.H."/>
            <person name="Berlin A.M."/>
            <person name="Desjardins C.A."/>
            <person name="Dobbs E."/>
            <person name="Dukaj L."/>
            <person name="Fan L."/>
            <person name="FitzGerald M.G."/>
            <person name="French C."/>
            <person name="Gujja S."/>
            <person name="Hansen K."/>
            <person name="Keifenheim D."/>
            <person name="Levin J.Z."/>
            <person name="Mosher R.A."/>
            <person name="Mueller C.A."/>
            <person name="Pfiffner J."/>
            <person name="Priest M."/>
            <person name="Russ C."/>
            <person name="Smialowska A."/>
            <person name="Swoboda P."/>
            <person name="Sykes S.M."/>
            <person name="Vaughn M."/>
            <person name="Vengrova S."/>
            <person name="Yoder R."/>
            <person name="Zeng Q."/>
            <person name="Allshire R."/>
            <person name="Baulcombe D."/>
            <person name="Birren B.W."/>
            <person name="Brown W."/>
            <person name="Ekwall K."/>
            <person name="Kellis M."/>
            <person name="Leatherwood J."/>
            <person name="Levin H."/>
            <person name="Margalit H."/>
            <person name="Martienssen R."/>
            <person name="Nieduszynski C.A."/>
            <person name="Spatafora J.W."/>
            <person name="Friedman N."/>
            <person name="Dalgaard J.Z."/>
            <person name="Baumann P."/>
            <person name="Niki H."/>
            <person name="Regev A."/>
            <person name="Nusbaum C."/>
        </authorList>
    </citation>
    <scope>NUCLEOTIDE SEQUENCE [LARGE SCALE GENOMIC DNA]</scope>
    <source>
        <strain evidence="11">OY26 / ATCC MYA-4695 / CBS 11777 / NBRC 106824 / NRRL Y48691</strain>
    </source>
</reference>
<dbReference type="Pfam" id="PF02969">
    <property type="entry name" value="TAF"/>
    <property type="match status" value="1"/>
</dbReference>
<gene>
    <name evidence="10" type="ORF">SPOG_03333</name>
</gene>
<keyword evidence="11" id="KW-1185">Reference proteome</keyword>
<evidence type="ECO:0000256" key="8">
    <source>
        <dbReference type="SAM" id="MobiDB-lite"/>
    </source>
</evidence>
<dbReference type="RefSeq" id="XP_013025200.1">
    <property type="nucleotide sequence ID" value="XM_013169746.1"/>
</dbReference>
<dbReference type="HOGENOM" id="CLU_021711_3_0_1"/>
<dbReference type="GO" id="GO:0016251">
    <property type="term" value="F:RNA polymerase II general transcription initiation factor activity"/>
    <property type="evidence" value="ECO:0007669"/>
    <property type="project" value="InterPro"/>
</dbReference>
<evidence type="ECO:0000256" key="6">
    <source>
        <dbReference type="ARBA" id="ARBA00076308"/>
    </source>
</evidence>
<dbReference type="InterPro" id="IPR004823">
    <property type="entry name" value="TAF_TATA-bd_Histone-like_dom"/>
</dbReference>
<evidence type="ECO:0000256" key="7">
    <source>
        <dbReference type="ARBA" id="ARBA00093655"/>
    </source>
</evidence>
<proteinExistence type="inferred from homology"/>
<comment type="subcellular location">
    <subcellularLocation>
        <location evidence="1">Nucleus</location>
    </subcellularLocation>
</comment>
<dbReference type="Pfam" id="PF07571">
    <property type="entry name" value="TAF6_C"/>
    <property type="match status" value="1"/>
</dbReference>
<dbReference type="InterPro" id="IPR016024">
    <property type="entry name" value="ARM-type_fold"/>
</dbReference>
<keyword evidence="4" id="KW-0804">Transcription</keyword>
<dbReference type="GO" id="GO:0046695">
    <property type="term" value="C:SLIK (SAGA-like) complex"/>
    <property type="evidence" value="ECO:0007669"/>
    <property type="project" value="EnsemblFungi"/>
</dbReference>
<keyword evidence="5" id="KW-0539">Nucleus</keyword>
<protein>
    <recommendedName>
        <fullName evidence="6">TBP-associated factor 6</fullName>
    </recommendedName>
    <alternativeName>
        <fullName evidence="7">Transcription initiation factor TFIID subunit 6</fullName>
    </alternativeName>
</protein>
<evidence type="ECO:0000256" key="1">
    <source>
        <dbReference type="ARBA" id="ARBA00004123"/>
    </source>
</evidence>
<dbReference type="GO" id="GO:0046982">
    <property type="term" value="F:protein heterodimerization activity"/>
    <property type="evidence" value="ECO:0007669"/>
    <property type="project" value="InterPro"/>
</dbReference>
<dbReference type="Gene3D" id="1.10.20.10">
    <property type="entry name" value="Histone, subunit A"/>
    <property type="match status" value="1"/>
</dbReference>
<evidence type="ECO:0000256" key="2">
    <source>
        <dbReference type="ARBA" id="ARBA00007688"/>
    </source>
</evidence>
<sequence length="460" mass="51366">MSLTVWNVESIKDVAEMLGISNLGDEAASAIAMDLEYRIHQVIQEAMKFMVHSKRTVLSNADISSALRTLNVEPLYGFNTSRPVEFHEAAVGAGQNSLYYLDDEEIDFEKIINFPLPKVPRNISYTAHWLAIEGVQPAIPQNPTPSDHTTGEWAPKGPASITPGAATATKEASNGISSMENVEVKPLVRHVLSKELQLYFERITAALLDVSNSELRNAALSSLRDDPGLHQLLPYFIMFLSDSISHNLSNLVILTTLMQMAWALLDNPNLFVEPYVQQLMPSILTCLVAKRLGNDPHNHDHYALRDLAAYLLGIVCNRFGNVYYTLKPRVTRTVLKAFLDNTKPYTTHYGAIIGLKTMGKEAIRVLLVPNIKVYEILVRKTHEKGNEDEKYEANRCMDALYDALLLLRDDQLSTDKTVPPNARGLLEKIVGNLMTEKIMEKGDKDLILALVDENNPTQKA</sequence>
<feature type="domain" description="TATA box binding protein associated factor (TAF) histone-like fold" evidence="9">
    <location>
        <begin position="5"/>
        <end position="68"/>
    </location>
</feature>
<evidence type="ECO:0000313" key="11">
    <source>
        <dbReference type="Proteomes" id="UP000015464"/>
    </source>
</evidence>
<comment type="similarity">
    <text evidence="2">Belongs to the TAF6 family.</text>
</comment>
<dbReference type="eggNOG" id="KOG2549">
    <property type="taxonomic scope" value="Eukaryota"/>
</dbReference>
<dbReference type="AlphaFoldDB" id="S9X814"/>
<dbReference type="GO" id="GO:0003713">
    <property type="term" value="F:transcription coactivator activity"/>
    <property type="evidence" value="ECO:0007669"/>
    <property type="project" value="TreeGrafter"/>
</dbReference>
<dbReference type="GO" id="GO:0061629">
    <property type="term" value="F:RNA polymerase II-specific DNA-binding transcription factor binding"/>
    <property type="evidence" value="ECO:0007669"/>
    <property type="project" value="EnsemblFungi"/>
</dbReference>
<dbReference type="SMART" id="SM00803">
    <property type="entry name" value="TAF"/>
    <property type="match status" value="1"/>
</dbReference>
<dbReference type="Gene3D" id="1.25.40.770">
    <property type="entry name" value="TAF6, C-terminal HEAT repeat domain"/>
    <property type="match status" value="1"/>
</dbReference>
<evidence type="ECO:0000256" key="3">
    <source>
        <dbReference type="ARBA" id="ARBA00023015"/>
    </source>
</evidence>
<dbReference type="GO" id="GO:0045944">
    <property type="term" value="P:positive regulation of transcription by RNA polymerase II"/>
    <property type="evidence" value="ECO:0007669"/>
    <property type="project" value="EnsemblFungi"/>
</dbReference>
<name>S9X814_SCHCR</name>
<dbReference type="GO" id="GO:2000144">
    <property type="term" value="P:positive regulation of DNA-templated transcription initiation"/>
    <property type="evidence" value="ECO:0007669"/>
    <property type="project" value="EnsemblFungi"/>
</dbReference>
<dbReference type="GO" id="GO:0006325">
    <property type="term" value="P:chromatin organization"/>
    <property type="evidence" value="ECO:0007669"/>
    <property type="project" value="EnsemblFungi"/>
</dbReference>
<accession>S9X814</accession>
<dbReference type="PANTHER" id="PTHR10221">
    <property type="entry name" value="TRANSCRIPTION INITIATION FACTOR TFIID SUBUNIT 6"/>
    <property type="match status" value="1"/>
</dbReference>
<dbReference type="PANTHER" id="PTHR10221:SF9">
    <property type="entry name" value="TRANSCRIPTION INITIATION FACTOR TFIID SUBUNIT 6"/>
    <property type="match status" value="1"/>
</dbReference>
<dbReference type="EMBL" id="KE546994">
    <property type="protein sequence ID" value="EPY49861.1"/>
    <property type="molecule type" value="Genomic_DNA"/>
</dbReference>
<dbReference type="InterPro" id="IPR037796">
    <property type="entry name" value="TAF6"/>
</dbReference>
<dbReference type="FunFam" id="1.10.20.10:FF:000033">
    <property type="entry name" value="Transcription initiation factor TFIID complex subunit"/>
    <property type="match status" value="1"/>
</dbReference>
<dbReference type="GO" id="GO:0005829">
    <property type="term" value="C:cytosol"/>
    <property type="evidence" value="ECO:0007669"/>
    <property type="project" value="EnsemblFungi"/>
</dbReference>
<evidence type="ECO:0000256" key="4">
    <source>
        <dbReference type="ARBA" id="ARBA00023163"/>
    </source>
</evidence>
<dbReference type="InterPro" id="IPR046344">
    <property type="entry name" value="TAF6_C_sf"/>
</dbReference>
<dbReference type="Proteomes" id="UP000015464">
    <property type="component" value="Unassembled WGS sequence"/>
</dbReference>
<dbReference type="OMA" id="YFVQFIA"/>
<dbReference type="STRING" id="653667.S9X814"/>
<evidence type="ECO:0000259" key="9">
    <source>
        <dbReference type="SMART" id="SM00803"/>
    </source>
</evidence>
<dbReference type="GO" id="GO:0003682">
    <property type="term" value="F:chromatin binding"/>
    <property type="evidence" value="ECO:0007669"/>
    <property type="project" value="EnsemblFungi"/>
</dbReference>
<organism evidence="10 11">
    <name type="scientific">Schizosaccharomyces cryophilus (strain OY26 / ATCC MYA-4695 / CBS 11777 / NBRC 106824 / NRRL Y48691)</name>
    <name type="common">Fission yeast</name>
    <dbReference type="NCBI Taxonomy" id="653667"/>
    <lineage>
        <taxon>Eukaryota</taxon>
        <taxon>Fungi</taxon>
        <taxon>Dikarya</taxon>
        <taxon>Ascomycota</taxon>
        <taxon>Taphrinomycotina</taxon>
        <taxon>Schizosaccharomycetes</taxon>
        <taxon>Schizosaccharomycetales</taxon>
        <taxon>Schizosaccharomycetaceae</taxon>
        <taxon>Schizosaccharomyces</taxon>
    </lineage>
</organism>
<dbReference type="InterPro" id="IPR009072">
    <property type="entry name" value="Histone-fold"/>
</dbReference>
<dbReference type="SUPFAM" id="SSF48371">
    <property type="entry name" value="ARM repeat"/>
    <property type="match status" value="1"/>
</dbReference>
<dbReference type="CDD" id="cd08050">
    <property type="entry name" value="TAF6C"/>
    <property type="match status" value="1"/>
</dbReference>
<dbReference type="GO" id="GO:0000124">
    <property type="term" value="C:SAGA complex"/>
    <property type="evidence" value="ECO:0007669"/>
    <property type="project" value="EnsemblFungi"/>
</dbReference>